<feature type="compositionally biased region" description="Low complexity" evidence="1">
    <location>
        <begin position="47"/>
        <end position="61"/>
    </location>
</feature>
<comment type="caution">
    <text evidence="2">The sequence shown here is derived from an EMBL/GenBank/DDBJ whole genome shotgun (WGS) entry which is preliminary data.</text>
</comment>
<protein>
    <submittedName>
        <fullName evidence="2">Uncharacterized protein</fullName>
    </submittedName>
</protein>
<keyword evidence="3" id="KW-1185">Reference proteome</keyword>
<dbReference type="EMBL" id="SEYY01001200">
    <property type="protein sequence ID" value="KAB7505518.1"/>
    <property type="molecule type" value="Genomic_DNA"/>
</dbReference>
<dbReference type="AlphaFoldDB" id="A0A5N5THE3"/>
<sequence>MTSLVLKQALKSRQRDQKDQKEQKDQKDQRDLRDQSPARNTLDSRVPSPGDSGFAFSSASGSDHEGDSRGTLSLPPMSSPPTGSHSHSFKNSLSLFQKAANIVANNTRNFANGGHRQKDQDKPTKRSSEKAWRENIPKSGVLKDPGGSATGQSTPAGESKRESEGDDNETYEQVLYINGRPQFQGEAKRVKSNQTEIKNNSPLDQSDNEQSSSHPVDSGPSQRLDAFGNPLYSKSLGDITSCVTLPRRKPVLNFGSVSDELSKERGLILSSGDSAVNGSDYYEKNFTSDTLNNNSKHSTITRAHSFKEGLDSTYDTPKPVPLSRAQSLYDGLDTDQENSVNKSKINDAPSVDEILESVKSLRAQKNTMVKSSPDLLLQTSQEKSFNSNNSRHKSGKSSGKSSKKSSSNSSGSSGSNSITSGSRKSSSSHDSKYEKSKGRNGSKSRHCELVDSYYENIQHSESEYENIPAAHVDVIYDKPKSTKVVVVDKCVGGITDKRKDRHKQIDYYENVNFDPVYENLDDDLEPTYMNVDDDISQSDYYNGRNNIYANIEEENRNKKSSRKHNKAGLIPLNYDDEFTYDVPKSAAPIYDTPPKQTRKVLSKRIEIENEYDTPHNNQSVILPHSSKMVIKSKTDQMKRIEDIFADCDKDSLDGDLAEVGHLGKTQRPHSGE</sequence>
<feature type="compositionally biased region" description="Polar residues" evidence="1">
    <location>
        <begin position="192"/>
        <end position="221"/>
    </location>
</feature>
<evidence type="ECO:0000313" key="3">
    <source>
        <dbReference type="Proteomes" id="UP000326759"/>
    </source>
</evidence>
<feature type="region of interest" description="Disordered" evidence="1">
    <location>
        <begin position="106"/>
        <end position="229"/>
    </location>
</feature>
<accession>A0A5N5THE3</accession>
<gene>
    <name evidence="2" type="ORF">Anas_01311</name>
</gene>
<evidence type="ECO:0000313" key="2">
    <source>
        <dbReference type="EMBL" id="KAB7505518.1"/>
    </source>
</evidence>
<feature type="region of interest" description="Disordered" evidence="1">
    <location>
        <begin position="1"/>
        <end position="91"/>
    </location>
</feature>
<evidence type="ECO:0000256" key="1">
    <source>
        <dbReference type="SAM" id="MobiDB-lite"/>
    </source>
</evidence>
<dbReference type="Proteomes" id="UP000326759">
    <property type="component" value="Unassembled WGS sequence"/>
</dbReference>
<reference evidence="2 3" key="1">
    <citation type="journal article" date="2019" name="PLoS Biol.">
        <title>Sex chromosomes control vertical transmission of feminizing Wolbachia symbionts in an isopod.</title>
        <authorList>
            <person name="Becking T."/>
            <person name="Chebbi M.A."/>
            <person name="Giraud I."/>
            <person name="Moumen B."/>
            <person name="Laverre T."/>
            <person name="Caubet Y."/>
            <person name="Peccoud J."/>
            <person name="Gilbert C."/>
            <person name="Cordaux R."/>
        </authorList>
    </citation>
    <scope>NUCLEOTIDE SEQUENCE [LARGE SCALE GENOMIC DNA]</scope>
    <source>
        <strain evidence="2">ANa2</strain>
        <tissue evidence="2">Whole body excluding digestive tract and cuticle</tissue>
    </source>
</reference>
<organism evidence="2 3">
    <name type="scientific">Armadillidium nasatum</name>
    <dbReference type="NCBI Taxonomy" id="96803"/>
    <lineage>
        <taxon>Eukaryota</taxon>
        <taxon>Metazoa</taxon>
        <taxon>Ecdysozoa</taxon>
        <taxon>Arthropoda</taxon>
        <taxon>Crustacea</taxon>
        <taxon>Multicrustacea</taxon>
        <taxon>Malacostraca</taxon>
        <taxon>Eumalacostraca</taxon>
        <taxon>Peracarida</taxon>
        <taxon>Isopoda</taxon>
        <taxon>Oniscidea</taxon>
        <taxon>Crinocheta</taxon>
        <taxon>Armadillidiidae</taxon>
        <taxon>Armadillidium</taxon>
    </lineage>
</organism>
<feature type="compositionally biased region" description="Basic and acidic residues" evidence="1">
    <location>
        <begin position="116"/>
        <end position="136"/>
    </location>
</feature>
<feature type="compositionally biased region" description="Basic and acidic residues" evidence="1">
    <location>
        <begin position="427"/>
        <end position="437"/>
    </location>
</feature>
<feature type="compositionally biased region" description="Basic and acidic residues" evidence="1">
    <location>
        <begin position="13"/>
        <end position="36"/>
    </location>
</feature>
<name>A0A5N5THE3_9CRUS</name>
<feature type="compositionally biased region" description="Low complexity" evidence="1">
    <location>
        <begin position="396"/>
        <end position="425"/>
    </location>
</feature>
<dbReference type="OrthoDB" id="6377876at2759"/>
<feature type="region of interest" description="Disordered" evidence="1">
    <location>
        <begin position="365"/>
        <end position="444"/>
    </location>
</feature>
<proteinExistence type="predicted"/>
<feature type="compositionally biased region" description="Low complexity" evidence="1">
    <location>
        <begin position="70"/>
        <end position="84"/>
    </location>
</feature>